<keyword evidence="2" id="KW-0812">Transmembrane</keyword>
<accession>A0AAV4J1Y4</accession>
<evidence type="ECO:0000313" key="4">
    <source>
        <dbReference type="Proteomes" id="UP000762676"/>
    </source>
</evidence>
<proteinExistence type="predicted"/>
<feature type="compositionally biased region" description="Polar residues" evidence="1">
    <location>
        <begin position="35"/>
        <end position="51"/>
    </location>
</feature>
<evidence type="ECO:0000256" key="2">
    <source>
        <dbReference type="SAM" id="Phobius"/>
    </source>
</evidence>
<reference evidence="3 4" key="1">
    <citation type="journal article" date="2021" name="Elife">
        <title>Chloroplast acquisition without the gene transfer in kleptoplastic sea slugs, Plakobranchus ocellatus.</title>
        <authorList>
            <person name="Maeda T."/>
            <person name="Takahashi S."/>
            <person name="Yoshida T."/>
            <person name="Shimamura S."/>
            <person name="Takaki Y."/>
            <person name="Nagai Y."/>
            <person name="Toyoda A."/>
            <person name="Suzuki Y."/>
            <person name="Arimoto A."/>
            <person name="Ishii H."/>
            <person name="Satoh N."/>
            <person name="Nishiyama T."/>
            <person name="Hasebe M."/>
            <person name="Maruyama T."/>
            <person name="Minagawa J."/>
            <person name="Obokata J."/>
            <person name="Shigenobu S."/>
        </authorList>
    </citation>
    <scope>NUCLEOTIDE SEQUENCE [LARGE SCALE GENOMIC DNA]</scope>
</reference>
<evidence type="ECO:0000256" key="1">
    <source>
        <dbReference type="SAM" id="MobiDB-lite"/>
    </source>
</evidence>
<dbReference type="AlphaFoldDB" id="A0AAV4J1Y4"/>
<sequence length="99" mass="10934">MVCPVVSLVLPDPVHMAKGMSRDNAIKARSLTKNTRSLSDCNPSGGQTESQGGHAWDFERNNEWAMMSSAERGGYSSWTTYCYHALAVFQLIFVLMSMA</sequence>
<comment type="caution">
    <text evidence="3">The sequence shown here is derived from an EMBL/GenBank/DDBJ whole genome shotgun (WGS) entry which is preliminary data.</text>
</comment>
<protein>
    <submittedName>
        <fullName evidence="3">Uncharacterized protein</fullName>
    </submittedName>
</protein>
<evidence type="ECO:0000313" key="3">
    <source>
        <dbReference type="EMBL" id="GFS15653.1"/>
    </source>
</evidence>
<feature type="transmembrane region" description="Helical" evidence="2">
    <location>
        <begin position="75"/>
        <end position="96"/>
    </location>
</feature>
<keyword evidence="2" id="KW-1133">Transmembrane helix</keyword>
<organism evidence="3 4">
    <name type="scientific">Elysia marginata</name>
    <dbReference type="NCBI Taxonomy" id="1093978"/>
    <lineage>
        <taxon>Eukaryota</taxon>
        <taxon>Metazoa</taxon>
        <taxon>Spiralia</taxon>
        <taxon>Lophotrochozoa</taxon>
        <taxon>Mollusca</taxon>
        <taxon>Gastropoda</taxon>
        <taxon>Heterobranchia</taxon>
        <taxon>Euthyneura</taxon>
        <taxon>Panpulmonata</taxon>
        <taxon>Sacoglossa</taxon>
        <taxon>Placobranchoidea</taxon>
        <taxon>Plakobranchidae</taxon>
        <taxon>Elysia</taxon>
    </lineage>
</organism>
<dbReference type="EMBL" id="BMAT01013585">
    <property type="protein sequence ID" value="GFS15653.1"/>
    <property type="molecule type" value="Genomic_DNA"/>
</dbReference>
<feature type="region of interest" description="Disordered" evidence="1">
    <location>
        <begin position="35"/>
        <end position="55"/>
    </location>
</feature>
<gene>
    <name evidence="3" type="ORF">ElyMa_006775700</name>
</gene>
<keyword evidence="2" id="KW-0472">Membrane</keyword>
<keyword evidence="4" id="KW-1185">Reference proteome</keyword>
<dbReference type="Proteomes" id="UP000762676">
    <property type="component" value="Unassembled WGS sequence"/>
</dbReference>
<name>A0AAV4J1Y4_9GAST</name>